<dbReference type="EMBL" id="JAMKFB020000013">
    <property type="protein sequence ID" value="KAL0177761.1"/>
    <property type="molecule type" value="Genomic_DNA"/>
</dbReference>
<sequence>PDYGFVLEDEEGICGYALGTVDVKPFVKKCKMSWIPFMQEKYNKPDTEKDL</sequence>
<keyword evidence="2" id="KW-1185">Reference proteome</keyword>
<dbReference type="PANTHER" id="PTHR13170:SF24">
    <property type="entry name" value="O-GLCNACASE"/>
    <property type="match status" value="1"/>
</dbReference>
<comment type="caution">
    <text evidence="1">The sequence shown here is derived from an EMBL/GenBank/DDBJ whole genome shotgun (WGS) entry which is preliminary data.</text>
</comment>
<organism evidence="1 2">
    <name type="scientific">Cirrhinus mrigala</name>
    <name type="common">Mrigala</name>
    <dbReference type="NCBI Taxonomy" id="683832"/>
    <lineage>
        <taxon>Eukaryota</taxon>
        <taxon>Metazoa</taxon>
        <taxon>Chordata</taxon>
        <taxon>Craniata</taxon>
        <taxon>Vertebrata</taxon>
        <taxon>Euteleostomi</taxon>
        <taxon>Actinopterygii</taxon>
        <taxon>Neopterygii</taxon>
        <taxon>Teleostei</taxon>
        <taxon>Ostariophysi</taxon>
        <taxon>Cypriniformes</taxon>
        <taxon>Cyprinidae</taxon>
        <taxon>Labeoninae</taxon>
        <taxon>Labeonini</taxon>
        <taxon>Cirrhinus</taxon>
    </lineage>
</organism>
<accession>A0ABD0PVD6</accession>
<feature type="non-terminal residue" evidence="1">
    <location>
        <position position="1"/>
    </location>
</feature>
<evidence type="ECO:0000313" key="1">
    <source>
        <dbReference type="EMBL" id="KAL0177761.1"/>
    </source>
</evidence>
<reference evidence="1 2" key="1">
    <citation type="submission" date="2024-05" db="EMBL/GenBank/DDBJ databases">
        <title>Genome sequencing and assembly of Indian major carp, Cirrhinus mrigala (Hamilton, 1822).</title>
        <authorList>
            <person name="Mohindra V."/>
            <person name="Chowdhury L.M."/>
            <person name="Lal K."/>
            <person name="Jena J.K."/>
        </authorList>
    </citation>
    <scope>NUCLEOTIDE SEQUENCE [LARGE SCALE GENOMIC DNA]</scope>
    <source>
        <strain evidence="1">CM1030</strain>
        <tissue evidence="1">Blood</tissue>
    </source>
</reference>
<dbReference type="Gene3D" id="3.40.630.30">
    <property type="match status" value="1"/>
</dbReference>
<protein>
    <submittedName>
        <fullName evidence="1">Uncharacterized protein</fullName>
    </submittedName>
</protein>
<feature type="non-terminal residue" evidence="1">
    <location>
        <position position="51"/>
    </location>
</feature>
<gene>
    <name evidence="1" type="ORF">M9458_026655</name>
</gene>
<dbReference type="AlphaFoldDB" id="A0ABD0PVD6"/>
<dbReference type="Proteomes" id="UP001529510">
    <property type="component" value="Unassembled WGS sequence"/>
</dbReference>
<dbReference type="PANTHER" id="PTHR13170">
    <property type="entry name" value="O-GLCNACASE"/>
    <property type="match status" value="1"/>
</dbReference>
<evidence type="ECO:0000313" key="2">
    <source>
        <dbReference type="Proteomes" id="UP001529510"/>
    </source>
</evidence>
<name>A0ABD0PVD6_CIRMR</name>
<dbReference type="InterPro" id="IPR051822">
    <property type="entry name" value="Glycosyl_Hydrolase_84"/>
</dbReference>
<proteinExistence type="predicted"/>